<keyword evidence="3" id="KW-1185">Reference proteome</keyword>
<dbReference type="EMBL" id="QYZP01000002">
    <property type="protein sequence ID" value="RJN31905.1"/>
    <property type="molecule type" value="Genomic_DNA"/>
</dbReference>
<dbReference type="Gene3D" id="3.20.80.10">
    <property type="entry name" value="Regulatory factor, effector binding domain"/>
    <property type="match status" value="1"/>
</dbReference>
<evidence type="ECO:0000259" key="1">
    <source>
        <dbReference type="SMART" id="SM00871"/>
    </source>
</evidence>
<evidence type="ECO:0000313" key="3">
    <source>
        <dbReference type="Proteomes" id="UP000266615"/>
    </source>
</evidence>
<feature type="domain" description="AraC effector-binding" evidence="1">
    <location>
        <begin position="4"/>
        <end position="150"/>
    </location>
</feature>
<dbReference type="SMART" id="SM00871">
    <property type="entry name" value="AraC_E_bind"/>
    <property type="match status" value="1"/>
</dbReference>
<name>A0A3A4FHX5_9MICC</name>
<evidence type="ECO:0000313" key="2">
    <source>
        <dbReference type="EMBL" id="RJN31905.1"/>
    </source>
</evidence>
<organism evidence="2 3">
    <name type="scientific">Nesterenkonia natronophila</name>
    <dbReference type="NCBI Taxonomy" id="2174932"/>
    <lineage>
        <taxon>Bacteria</taxon>
        <taxon>Bacillati</taxon>
        <taxon>Actinomycetota</taxon>
        <taxon>Actinomycetes</taxon>
        <taxon>Micrococcales</taxon>
        <taxon>Micrococcaceae</taxon>
        <taxon>Nesterenkonia</taxon>
    </lineage>
</organism>
<protein>
    <submittedName>
        <fullName evidence="2">AraC family transcriptional regulator</fullName>
    </submittedName>
</protein>
<dbReference type="InterPro" id="IPR010499">
    <property type="entry name" value="AraC_E-bd"/>
</dbReference>
<gene>
    <name evidence="2" type="ORF">D3250_07270</name>
</gene>
<dbReference type="Proteomes" id="UP000266615">
    <property type="component" value="Unassembled WGS sequence"/>
</dbReference>
<dbReference type="OrthoDB" id="7849865at2"/>
<dbReference type="RefSeq" id="WP_119902692.1">
    <property type="nucleotide sequence ID" value="NZ_QYZP01000002.1"/>
</dbReference>
<proteinExistence type="predicted"/>
<sequence>MGTAEIVTKSLPEVRLAADRSIVRDQRTMASVVGPAFDRIASILGGTIGALDAPIAAYSLTAEGTEVTVGYEYAGEPHPGFEIITLPAVEEALTTVHHGSMSRIHLSWQALHEEIRTHGYEPYGPCREFYIRAASSDQSSWLTELQQPVRVNKSP</sequence>
<accession>A0A3A4FHX5</accession>
<dbReference type="AlphaFoldDB" id="A0A3A4FHX5"/>
<dbReference type="SUPFAM" id="SSF55136">
    <property type="entry name" value="Probable bacterial effector-binding domain"/>
    <property type="match status" value="1"/>
</dbReference>
<comment type="caution">
    <text evidence="2">The sequence shown here is derived from an EMBL/GenBank/DDBJ whole genome shotgun (WGS) entry which is preliminary data.</text>
</comment>
<reference evidence="2 3" key="1">
    <citation type="submission" date="2018-09" db="EMBL/GenBank/DDBJ databases">
        <title>Nesterenkonia natronophila sp. nov., an alkaliphilic actinobacteriume isolated from a soda lake, and emended description of the genus Nesterenkonia.</title>
        <authorList>
            <person name="Menes R.J."/>
            <person name="Iriarte A."/>
        </authorList>
    </citation>
    <scope>NUCLEOTIDE SEQUENCE [LARGE SCALE GENOMIC DNA]</scope>
    <source>
        <strain evidence="2 3">M8</strain>
    </source>
</reference>
<dbReference type="InterPro" id="IPR011256">
    <property type="entry name" value="Reg_factor_effector_dom_sf"/>
</dbReference>